<sequence length="124" mass="14075">MADLKGNLVYQTLSDSEESIDDLRNTREESDSHEIIQQLNEVPQVTVGQPIVFDQEKNDNTNQQRSYNNYISNQILIPSNQEVPDPVLPIPDQARGGRRHKCSCVVISCLLVVIIIVFNVVYYS</sequence>
<organism evidence="2 3">
    <name type="scientific">Euplotes crassus</name>
    <dbReference type="NCBI Taxonomy" id="5936"/>
    <lineage>
        <taxon>Eukaryota</taxon>
        <taxon>Sar</taxon>
        <taxon>Alveolata</taxon>
        <taxon>Ciliophora</taxon>
        <taxon>Intramacronucleata</taxon>
        <taxon>Spirotrichea</taxon>
        <taxon>Hypotrichia</taxon>
        <taxon>Euplotida</taxon>
        <taxon>Euplotidae</taxon>
        <taxon>Moneuplotes</taxon>
    </lineage>
</organism>
<dbReference type="AlphaFoldDB" id="A0AAD1XV39"/>
<comment type="caution">
    <text evidence="2">The sequence shown here is derived from an EMBL/GenBank/DDBJ whole genome shotgun (WGS) entry which is preliminary data.</text>
</comment>
<feature type="transmembrane region" description="Helical" evidence="1">
    <location>
        <begin position="104"/>
        <end position="123"/>
    </location>
</feature>
<evidence type="ECO:0000313" key="2">
    <source>
        <dbReference type="EMBL" id="CAI2378992.1"/>
    </source>
</evidence>
<dbReference type="EMBL" id="CAMPGE010020790">
    <property type="protein sequence ID" value="CAI2378992.1"/>
    <property type="molecule type" value="Genomic_DNA"/>
</dbReference>
<reference evidence="2" key="1">
    <citation type="submission" date="2023-07" db="EMBL/GenBank/DDBJ databases">
        <authorList>
            <consortium name="AG Swart"/>
            <person name="Singh M."/>
            <person name="Singh A."/>
            <person name="Seah K."/>
            <person name="Emmerich C."/>
        </authorList>
    </citation>
    <scope>NUCLEOTIDE SEQUENCE</scope>
    <source>
        <strain evidence="2">DP1</strain>
    </source>
</reference>
<keyword evidence="1" id="KW-0472">Membrane</keyword>
<gene>
    <name evidence="2" type="ORF">ECRASSUSDP1_LOCUS20397</name>
</gene>
<keyword evidence="1" id="KW-0812">Transmembrane</keyword>
<name>A0AAD1XV39_EUPCR</name>
<protein>
    <submittedName>
        <fullName evidence="2">Uncharacterized protein</fullName>
    </submittedName>
</protein>
<dbReference type="Proteomes" id="UP001295684">
    <property type="component" value="Unassembled WGS sequence"/>
</dbReference>
<keyword evidence="1" id="KW-1133">Transmembrane helix</keyword>
<proteinExistence type="predicted"/>
<keyword evidence="3" id="KW-1185">Reference proteome</keyword>
<evidence type="ECO:0000313" key="3">
    <source>
        <dbReference type="Proteomes" id="UP001295684"/>
    </source>
</evidence>
<accession>A0AAD1XV39</accession>
<evidence type="ECO:0000256" key="1">
    <source>
        <dbReference type="SAM" id="Phobius"/>
    </source>
</evidence>